<dbReference type="CTD" id="189"/>
<keyword evidence="10" id="KW-1185">Reference proteome</keyword>
<dbReference type="EC" id="2.6.1.44" evidence="3"/>
<evidence type="ECO:0000256" key="2">
    <source>
        <dbReference type="ARBA" id="ARBA00009236"/>
    </source>
</evidence>
<dbReference type="SUPFAM" id="SSF53383">
    <property type="entry name" value="PLP-dependent transferases"/>
    <property type="match status" value="1"/>
</dbReference>
<evidence type="ECO:0000256" key="4">
    <source>
        <dbReference type="ARBA" id="ARBA00022576"/>
    </source>
</evidence>
<reference evidence="9" key="3">
    <citation type="submission" date="2025-09" db="UniProtKB">
        <authorList>
            <consortium name="Ensembl"/>
        </authorList>
    </citation>
    <scope>IDENTIFICATION</scope>
    <source>
        <strain evidence="9">Brown Norway</strain>
    </source>
</reference>
<reference evidence="9" key="2">
    <citation type="submission" date="2025-08" db="UniProtKB">
        <authorList>
            <consortium name="Ensembl"/>
        </authorList>
    </citation>
    <scope>IDENTIFICATION</scope>
    <source>
        <strain evidence="9">Brown Norway</strain>
    </source>
</reference>
<comment type="cofactor">
    <cofactor evidence="1">
        <name>pyridoxal 5'-phosphate</name>
        <dbReference type="ChEBI" id="CHEBI:597326"/>
    </cofactor>
</comment>
<evidence type="ECO:0000256" key="7">
    <source>
        <dbReference type="SAM" id="MobiDB-lite"/>
    </source>
</evidence>
<evidence type="ECO:0000256" key="1">
    <source>
        <dbReference type="ARBA" id="ARBA00001933"/>
    </source>
</evidence>
<comment type="similarity">
    <text evidence="2">Belongs to the class-V pyridoxal-phosphate-dependent aminotransferase family.</text>
</comment>
<dbReference type="GeneTree" id="ENSGT00940000153241"/>
<evidence type="ECO:0007829" key="12">
    <source>
        <dbReference type="PeptideAtlas" id="A0A0G2JYE8"/>
    </source>
</evidence>
<dbReference type="ExpressionAtlas" id="A0A0G2JYE8">
    <property type="expression patterns" value="baseline and differential"/>
</dbReference>
<dbReference type="RGD" id="2073">
    <property type="gene designation" value="Agxt"/>
</dbReference>
<dbReference type="InterPro" id="IPR015422">
    <property type="entry name" value="PyrdxlP-dep_Trfase_small"/>
</dbReference>
<dbReference type="Bgee" id="ENSRNOG00000023856">
    <property type="expression patterns" value="Expressed in liver and 1 other cell type or tissue"/>
</dbReference>
<dbReference type="AlphaFoldDB" id="A0A0G2JYE8"/>
<dbReference type="Ensembl" id="ENSRNOT00000079305.3">
    <property type="protein sequence ID" value="ENSRNOP00000070626.1"/>
    <property type="gene ID" value="ENSRNOG00000023856.5"/>
</dbReference>
<keyword evidence="12" id="KW-1267">Proteomics identification</keyword>
<organism evidence="9 10">
    <name type="scientific">Rattus norvegicus</name>
    <name type="common">Rat</name>
    <dbReference type="NCBI Taxonomy" id="10116"/>
    <lineage>
        <taxon>Eukaryota</taxon>
        <taxon>Metazoa</taxon>
        <taxon>Chordata</taxon>
        <taxon>Craniata</taxon>
        <taxon>Vertebrata</taxon>
        <taxon>Euteleostomi</taxon>
        <taxon>Mammalia</taxon>
        <taxon>Eutheria</taxon>
        <taxon>Euarchontoglires</taxon>
        <taxon>Glires</taxon>
        <taxon>Rodentia</taxon>
        <taxon>Myomorpha</taxon>
        <taxon>Muroidea</taxon>
        <taxon>Muridae</taxon>
        <taxon>Murinae</taxon>
        <taxon>Rattus</taxon>
    </lineage>
</organism>
<evidence type="ECO:0000259" key="8">
    <source>
        <dbReference type="Pfam" id="PF00266"/>
    </source>
</evidence>
<evidence type="ECO:0000256" key="6">
    <source>
        <dbReference type="ARBA" id="ARBA00022898"/>
    </source>
</evidence>
<evidence type="ECO:0000256" key="5">
    <source>
        <dbReference type="ARBA" id="ARBA00022679"/>
    </source>
</evidence>
<sequence length="187" mass="20804">MPHQGSPSSPSTTRPNPKSTPGRQSQSPSTQTSLICPSCGAVRARPECSFLFPRIHHTLPVISLYCLRESLALISEQGLENSWRRHREATAHLHKCLRELGLKFFVKDPEIRLPTITTVTVPAGYNWRDIVSYVLDHFNIEISGGLGPSEDKVLRIGLLGYNATTENADRVAEALREALQHCPKNKL</sequence>
<name>A0A0G2JYE8_RAT</name>
<proteinExistence type="evidence at protein level"/>
<dbReference type="Proteomes" id="UP000002494">
    <property type="component" value="Chromosome 9"/>
</dbReference>
<dbReference type="GeneID" id="24792"/>
<dbReference type="InterPro" id="IPR000192">
    <property type="entry name" value="Aminotrans_V_dom"/>
</dbReference>
<dbReference type="PANTHER" id="PTHR21152">
    <property type="entry name" value="AMINOTRANSFERASE CLASS V"/>
    <property type="match status" value="1"/>
</dbReference>
<evidence type="ECO:0000256" key="3">
    <source>
        <dbReference type="ARBA" id="ARBA00013049"/>
    </source>
</evidence>
<keyword evidence="4" id="KW-0032">Aminotransferase</keyword>
<evidence type="ECO:0000313" key="9">
    <source>
        <dbReference type="Ensembl" id="ENSRNOP00000070626.1"/>
    </source>
</evidence>
<dbReference type="PANTHER" id="PTHR21152:SF40">
    <property type="entry name" value="ALANINE--GLYOXYLATE AMINOTRANSFERASE"/>
    <property type="match status" value="1"/>
</dbReference>
<dbReference type="SMR" id="A0A0G2JYE8"/>
<feature type="region of interest" description="Disordered" evidence="7">
    <location>
        <begin position="1"/>
        <end position="34"/>
    </location>
</feature>
<dbReference type="OrthoDB" id="7403325at2759"/>
<dbReference type="GO" id="GO:0019752">
    <property type="term" value="P:carboxylic acid metabolic process"/>
    <property type="evidence" value="ECO:0007669"/>
    <property type="project" value="UniProtKB-ARBA"/>
</dbReference>
<feature type="domain" description="Aminotransferase class V" evidence="8">
    <location>
        <begin position="57"/>
        <end position="170"/>
    </location>
</feature>
<dbReference type="FunFam" id="3.90.1150.10:FF:000039">
    <property type="entry name" value="Serine--pyruvate aminotransferase"/>
    <property type="match status" value="1"/>
</dbReference>
<evidence type="ECO:0000313" key="10">
    <source>
        <dbReference type="Proteomes" id="UP000002494"/>
    </source>
</evidence>
<dbReference type="RefSeq" id="NP_001257588.1">
    <property type="nucleotide sequence ID" value="NM_001270659.1"/>
</dbReference>
<keyword evidence="5" id="KW-0808">Transferase</keyword>
<dbReference type="Pfam" id="PF00266">
    <property type="entry name" value="Aminotran_5"/>
    <property type="match status" value="1"/>
</dbReference>
<feature type="compositionally biased region" description="Low complexity" evidence="7">
    <location>
        <begin position="1"/>
        <end position="21"/>
    </location>
</feature>
<dbReference type="Gene3D" id="3.90.1150.10">
    <property type="entry name" value="Aspartate Aminotransferase, domain 1"/>
    <property type="match status" value="1"/>
</dbReference>
<keyword evidence="6" id="KW-0663">Pyridoxal phosphate</keyword>
<accession>A0A0G2JYE8</accession>
<dbReference type="InterPro" id="IPR015424">
    <property type="entry name" value="PyrdxlP-dep_Trfase"/>
</dbReference>
<protein>
    <recommendedName>
        <fullName evidence="3">alanine--glyoxylate transaminase</fullName>
        <ecNumber evidence="3">2.6.1.44</ecNumber>
    </recommendedName>
</protein>
<reference evidence="9" key="1">
    <citation type="submission" date="2024-01" db="EMBL/GenBank/DDBJ databases">
        <title>GRCr8: a new rat reference genome assembly contstructed from accurate long reads and long range scaffolding.</title>
        <authorList>
            <person name="Doris P.A."/>
            <person name="Kalbfleisch T."/>
            <person name="Li K."/>
            <person name="Howe K."/>
            <person name="Wood J."/>
        </authorList>
    </citation>
    <scope>NUCLEOTIDE SEQUENCE [LARGE SCALE GENOMIC DNA]</scope>
    <source>
        <strain evidence="9">Brown Norway</strain>
    </source>
</reference>
<feature type="compositionally biased region" description="Polar residues" evidence="7">
    <location>
        <begin position="22"/>
        <end position="34"/>
    </location>
</feature>
<evidence type="ECO:0000313" key="11">
    <source>
        <dbReference type="RGD" id="2073"/>
    </source>
</evidence>
<dbReference type="GO" id="GO:0008453">
    <property type="term" value="F:alanine-glyoxylate transaminase activity"/>
    <property type="evidence" value="ECO:0007669"/>
    <property type="project" value="UniProtKB-EC"/>
</dbReference>
<gene>
    <name evidence="9 11" type="primary">Agxt</name>
</gene>